<organism evidence="2 3">
    <name type="scientific">Triparma retinervis</name>
    <dbReference type="NCBI Taxonomy" id="2557542"/>
    <lineage>
        <taxon>Eukaryota</taxon>
        <taxon>Sar</taxon>
        <taxon>Stramenopiles</taxon>
        <taxon>Ochrophyta</taxon>
        <taxon>Bolidophyceae</taxon>
        <taxon>Parmales</taxon>
        <taxon>Triparmaceae</taxon>
        <taxon>Triparma</taxon>
    </lineage>
</organism>
<dbReference type="Proteomes" id="UP001165082">
    <property type="component" value="Unassembled WGS sequence"/>
</dbReference>
<feature type="transmembrane region" description="Helical" evidence="1">
    <location>
        <begin position="20"/>
        <end position="45"/>
    </location>
</feature>
<keyword evidence="1" id="KW-0812">Transmembrane</keyword>
<evidence type="ECO:0000256" key="1">
    <source>
        <dbReference type="SAM" id="Phobius"/>
    </source>
</evidence>
<evidence type="ECO:0000313" key="3">
    <source>
        <dbReference type="Proteomes" id="UP001165082"/>
    </source>
</evidence>
<evidence type="ECO:0000313" key="2">
    <source>
        <dbReference type="EMBL" id="GMH46296.1"/>
    </source>
</evidence>
<dbReference type="EMBL" id="BRXZ01003016">
    <property type="protein sequence ID" value="GMH46296.1"/>
    <property type="molecule type" value="Genomic_DNA"/>
</dbReference>
<feature type="transmembrane region" description="Helical" evidence="1">
    <location>
        <begin position="84"/>
        <end position="103"/>
    </location>
</feature>
<reference evidence="2" key="1">
    <citation type="submission" date="2022-07" db="EMBL/GenBank/DDBJ databases">
        <title>Genome analysis of Parmales, a sister group of diatoms, reveals the evolutionary specialization of diatoms from phago-mixotrophs to photoautotrophs.</title>
        <authorList>
            <person name="Ban H."/>
            <person name="Sato S."/>
            <person name="Yoshikawa S."/>
            <person name="Kazumasa Y."/>
            <person name="Nakamura Y."/>
            <person name="Ichinomiya M."/>
            <person name="Saitoh K."/>
            <person name="Sato N."/>
            <person name="Blanc-Mathieu R."/>
            <person name="Endo H."/>
            <person name="Kuwata A."/>
            <person name="Ogata H."/>
        </authorList>
    </citation>
    <scope>NUCLEOTIDE SEQUENCE</scope>
</reference>
<accession>A0A9W6Z6H7</accession>
<comment type="caution">
    <text evidence="2">The sequence shown here is derived from an EMBL/GenBank/DDBJ whole genome shotgun (WGS) entry which is preliminary data.</text>
</comment>
<feature type="transmembrane region" description="Helical" evidence="1">
    <location>
        <begin position="52"/>
        <end position="72"/>
    </location>
</feature>
<gene>
    <name evidence="2" type="ORF">TrRE_jg10632</name>
</gene>
<name>A0A9W6Z6H7_9STRA</name>
<keyword evidence="3" id="KW-1185">Reference proteome</keyword>
<feature type="non-terminal residue" evidence="2">
    <location>
        <position position="138"/>
    </location>
</feature>
<protein>
    <submittedName>
        <fullName evidence="2">Uncharacterized protein</fullName>
    </submittedName>
</protein>
<dbReference type="AlphaFoldDB" id="A0A9W6Z6H7"/>
<proteinExistence type="predicted"/>
<keyword evidence="1" id="KW-1133">Transmembrane helix</keyword>
<sequence length="138" mass="14638">MTYHSSPGIILNHRILLPIYLYGMILTATPSKPAFVAVLTGLAGFGAVSMRGLGVVFAAIVLAPLAAGAHYFNEWLMDFGGKPVCTYSTGGLVMLAALLLQVLGHKMFEKLEAADLRHGLFAAPVLEFAAGWVRGSYG</sequence>
<keyword evidence="1" id="KW-0472">Membrane</keyword>